<name>A0ACC1MAI7_9APHY</name>
<dbReference type="EMBL" id="JANSHE010007967">
    <property type="protein sequence ID" value="KAJ2955018.1"/>
    <property type="molecule type" value="Genomic_DNA"/>
</dbReference>
<gene>
    <name evidence="1" type="ORF">NUW54_g14779</name>
</gene>
<dbReference type="Proteomes" id="UP001144978">
    <property type="component" value="Unassembled WGS sequence"/>
</dbReference>
<evidence type="ECO:0000313" key="1">
    <source>
        <dbReference type="EMBL" id="KAJ2955018.1"/>
    </source>
</evidence>
<comment type="caution">
    <text evidence="1">The sequence shown here is derived from an EMBL/GenBank/DDBJ whole genome shotgun (WGS) entry which is preliminary data.</text>
</comment>
<protein>
    <submittedName>
        <fullName evidence="1">Uncharacterized protein</fullName>
    </submittedName>
</protein>
<accession>A0ACC1MAI7</accession>
<organism evidence="1 2">
    <name type="scientific">Trametes sanguinea</name>
    <dbReference type="NCBI Taxonomy" id="158606"/>
    <lineage>
        <taxon>Eukaryota</taxon>
        <taxon>Fungi</taxon>
        <taxon>Dikarya</taxon>
        <taxon>Basidiomycota</taxon>
        <taxon>Agaricomycotina</taxon>
        <taxon>Agaricomycetes</taxon>
        <taxon>Polyporales</taxon>
        <taxon>Polyporaceae</taxon>
        <taxon>Trametes</taxon>
    </lineage>
</organism>
<keyword evidence="2" id="KW-1185">Reference proteome</keyword>
<evidence type="ECO:0000313" key="2">
    <source>
        <dbReference type="Proteomes" id="UP001144978"/>
    </source>
</evidence>
<reference evidence="1" key="1">
    <citation type="submission" date="2022-08" db="EMBL/GenBank/DDBJ databases">
        <title>Genome Sequence of Pycnoporus sanguineus.</title>
        <authorList>
            <person name="Buettner E."/>
        </authorList>
    </citation>
    <scope>NUCLEOTIDE SEQUENCE</scope>
    <source>
        <strain evidence="1">CG-C14</strain>
    </source>
</reference>
<proteinExistence type="predicted"/>
<sequence length="216" mass="24784">MGRLQELGQSRVHLLFQVVLRFVADGQYLVADETQEGVEGFRARVRPHPDDPTKALRPLIEGHRNRARRLDPLGGLLPEAMQEVLVLLQCLAHALDLLRLLVRLRALFRLVRCRAKALHPAQANRGGNAHVQALLLRLHLPILQRRAVDARRRQHLFHNLPPAPALIHGARHLLQLLTREPQVRLIGMRIWGLFNNRGEQQWVLEQALNGLDEQRR</sequence>